<accession>A0ABT3BLB9</accession>
<comment type="caution">
    <text evidence="3">The sequence shown here is derived from an EMBL/GenBank/DDBJ whole genome shotgun (WGS) entry which is preliminary data.</text>
</comment>
<reference evidence="3 4" key="1">
    <citation type="submission" date="2022-04" db="EMBL/GenBank/DDBJ databases">
        <title>Roseobacter sp. WL0113 is a bacterium isolated from neritic sediment.</title>
        <authorList>
            <person name="Wang L."/>
            <person name="He W."/>
            <person name="Zhang D.-F."/>
        </authorList>
    </citation>
    <scope>NUCLEOTIDE SEQUENCE [LARGE SCALE GENOMIC DNA]</scope>
    <source>
        <strain evidence="3 4">WL0113</strain>
    </source>
</reference>
<dbReference type="InterPro" id="IPR036526">
    <property type="entry name" value="C-N_Hydrolase_sf"/>
</dbReference>
<organism evidence="3 4">
    <name type="scientific">Roseobacter sinensis</name>
    <dbReference type="NCBI Taxonomy" id="2931391"/>
    <lineage>
        <taxon>Bacteria</taxon>
        <taxon>Pseudomonadati</taxon>
        <taxon>Pseudomonadota</taxon>
        <taxon>Alphaproteobacteria</taxon>
        <taxon>Rhodobacterales</taxon>
        <taxon>Roseobacteraceae</taxon>
        <taxon>Roseobacter</taxon>
    </lineage>
</organism>
<dbReference type="Gene3D" id="3.60.110.10">
    <property type="entry name" value="Carbon-nitrogen hydrolase"/>
    <property type="match status" value="1"/>
</dbReference>
<dbReference type="PANTHER" id="PTHR43674:SF12">
    <property type="entry name" value="NITRILASE C965.09-RELATED"/>
    <property type="match status" value="1"/>
</dbReference>
<dbReference type="InterPro" id="IPR003010">
    <property type="entry name" value="C-N_Hydrolase"/>
</dbReference>
<dbReference type="Pfam" id="PF00795">
    <property type="entry name" value="CN_hydrolase"/>
    <property type="match status" value="1"/>
</dbReference>
<dbReference type="CDD" id="cd07569">
    <property type="entry name" value="DCase"/>
    <property type="match status" value="1"/>
</dbReference>
<dbReference type="EMBL" id="JALIEB010000041">
    <property type="protein sequence ID" value="MCV3274368.1"/>
    <property type="molecule type" value="Genomic_DNA"/>
</dbReference>
<dbReference type="Proteomes" id="UP001208690">
    <property type="component" value="Unassembled WGS sequence"/>
</dbReference>
<dbReference type="SUPFAM" id="SSF56317">
    <property type="entry name" value="Carbon-nitrogen hydrolase"/>
    <property type="match status" value="1"/>
</dbReference>
<protein>
    <submittedName>
        <fullName evidence="3">N-carbamoyl-D-amino-acid hydrolase</fullName>
    </submittedName>
</protein>
<name>A0ABT3BLB9_9RHOB</name>
<dbReference type="PROSITE" id="PS50263">
    <property type="entry name" value="CN_HYDROLASE"/>
    <property type="match status" value="1"/>
</dbReference>
<feature type="domain" description="CN hydrolase" evidence="2">
    <location>
        <begin position="38"/>
        <end position="311"/>
    </location>
</feature>
<keyword evidence="1 3" id="KW-0378">Hydrolase</keyword>
<gene>
    <name evidence="3" type="ORF">MUB52_23305</name>
</gene>
<evidence type="ECO:0000313" key="4">
    <source>
        <dbReference type="Proteomes" id="UP001208690"/>
    </source>
</evidence>
<dbReference type="RefSeq" id="WP_263846571.1">
    <property type="nucleotide sequence ID" value="NZ_JALIEB010000041.1"/>
</dbReference>
<evidence type="ECO:0000313" key="3">
    <source>
        <dbReference type="EMBL" id="MCV3274368.1"/>
    </source>
</evidence>
<evidence type="ECO:0000259" key="2">
    <source>
        <dbReference type="PROSITE" id="PS50263"/>
    </source>
</evidence>
<dbReference type="InterPro" id="IPR050345">
    <property type="entry name" value="Aliph_Amidase/BUP"/>
</dbReference>
<evidence type="ECO:0000256" key="1">
    <source>
        <dbReference type="ARBA" id="ARBA00022801"/>
    </source>
</evidence>
<keyword evidence="4" id="KW-1185">Reference proteome</keyword>
<dbReference type="PANTHER" id="PTHR43674">
    <property type="entry name" value="NITRILASE C965.09-RELATED"/>
    <property type="match status" value="1"/>
</dbReference>
<sequence>MDITLSYKDASIFYFMLMNWLSSVDWRQDEETQMDRRVGFAVAQLGPVHLQDTKTAVVVRLIDMLRQAHARGARWVTFPELALTTFFPRYIYETPEEYDIFFEEGLPSPAMRPLFEVAKDLGVGFYLGYAEKTEDNGVTRRFNTSVLVGPDGAILGKYRKIHLPGTVDPIGDLEFEHLEKRYFEVGDLGFPTFTTPDARIGMCICNDRRWPETFRVMALRGAEVFMLGYNTPTRNIHHPEPAHLREFHHRLSLEAAAYQNAAWVMAAAKCGSEDGFAMIGGSAIVAPTGEVVVRASTEDDEVIIYDCDLDLGAYIRRSVFDFARHRRIEHYGIITSQTGMEIDP</sequence>
<proteinExistence type="predicted"/>
<dbReference type="GO" id="GO:0016787">
    <property type="term" value="F:hydrolase activity"/>
    <property type="evidence" value="ECO:0007669"/>
    <property type="project" value="UniProtKB-KW"/>
</dbReference>